<reference evidence="1" key="1">
    <citation type="submission" date="2024-03" db="EMBL/GenBank/DDBJ databases">
        <title>Whole genome sequecning of epiphytes from Marcgravia umbellata leaves.</title>
        <authorList>
            <person name="Kumar G."/>
            <person name="Savka M.A."/>
        </authorList>
    </citation>
    <scope>NUCLEOTIDE SEQUENCE</scope>
    <source>
        <strain evidence="1">RIT_BL5</strain>
    </source>
</reference>
<name>A0ACC6PI98_9BACL</name>
<sequence>MYQLLLARGKLGSKRALGKNRPRGRKMGSKASNLRKRMNAQKPAFLRFLSDVRLPFDHNQDERDIGMTKVKQNVSDCFRTEQEANQFTRLHSVISTMMKQGKPLLDSLT</sequence>
<accession>A0ACC6PI98</accession>
<organism evidence="1 2">
    <name type="scientific">Saccharibacillus sacchari</name>
    <dbReference type="NCBI Taxonomy" id="456493"/>
    <lineage>
        <taxon>Bacteria</taxon>
        <taxon>Bacillati</taxon>
        <taxon>Bacillota</taxon>
        <taxon>Bacilli</taxon>
        <taxon>Bacillales</taxon>
        <taxon>Paenibacillaceae</taxon>
        <taxon>Saccharibacillus</taxon>
    </lineage>
</organism>
<proteinExistence type="predicted"/>
<keyword evidence="2" id="KW-1185">Reference proteome</keyword>
<comment type="caution">
    <text evidence="1">The sequence shown here is derived from an EMBL/GenBank/DDBJ whole genome shotgun (WGS) entry which is preliminary data.</text>
</comment>
<protein>
    <submittedName>
        <fullName evidence="1">Transposase</fullName>
    </submittedName>
</protein>
<gene>
    <name evidence="1" type="ORF">WKI47_21955</name>
</gene>
<evidence type="ECO:0000313" key="2">
    <source>
        <dbReference type="Proteomes" id="UP001380953"/>
    </source>
</evidence>
<dbReference type="EMBL" id="JBBKAR010000056">
    <property type="protein sequence ID" value="MEJ8306582.1"/>
    <property type="molecule type" value="Genomic_DNA"/>
</dbReference>
<dbReference type="Proteomes" id="UP001380953">
    <property type="component" value="Unassembled WGS sequence"/>
</dbReference>
<evidence type="ECO:0000313" key="1">
    <source>
        <dbReference type="EMBL" id="MEJ8306582.1"/>
    </source>
</evidence>